<dbReference type="InterPro" id="IPR006115">
    <property type="entry name" value="6PGDH_NADP-bd"/>
</dbReference>
<dbReference type="InterPro" id="IPR013328">
    <property type="entry name" value="6PGD_dom2"/>
</dbReference>
<dbReference type="AlphaFoldDB" id="A0A1T5M071"/>
<dbReference type="GO" id="GO:0051287">
    <property type="term" value="F:NAD binding"/>
    <property type="evidence" value="ECO:0007669"/>
    <property type="project" value="InterPro"/>
</dbReference>
<dbReference type="InterPro" id="IPR008927">
    <property type="entry name" value="6-PGluconate_DH-like_C_sf"/>
</dbReference>
<dbReference type="GO" id="GO:0016616">
    <property type="term" value="F:oxidoreductase activity, acting on the CH-OH group of donors, NAD or NADP as acceptor"/>
    <property type="evidence" value="ECO:0007669"/>
    <property type="project" value="TreeGrafter"/>
</dbReference>
<dbReference type="Gene3D" id="1.10.1040.10">
    <property type="entry name" value="N-(1-d-carboxylethyl)-l-norvaline Dehydrogenase, domain 2"/>
    <property type="match status" value="1"/>
</dbReference>
<dbReference type="Proteomes" id="UP000190285">
    <property type="component" value="Unassembled WGS sequence"/>
</dbReference>
<dbReference type="InterPro" id="IPR036291">
    <property type="entry name" value="NAD(P)-bd_dom_sf"/>
</dbReference>
<feature type="domain" description="6-phosphogluconate dehydrogenase NADP-binding" evidence="5">
    <location>
        <begin position="3"/>
        <end position="162"/>
    </location>
</feature>
<dbReference type="OrthoDB" id="9786703at2"/>
<dbReference type="STRING" id="36842.SAMN02194393_03639"/>
<dbReference type="SUPFAM" id="SSF51735">
    <property type="entry name" value="NAD(P)-binding Rossmann-fold domains"/>
    <property type="match status" value="1"/>
</dbReference>
<dbReference type="PANTHER" id="PTHR22981:SF7">
    <property type="entry name" value="3-HYDROXYISOBUTYRATE DEHYDROGENASE, MITOCHONDRIAL"/>
    <property type="match status" value="1"/>
</dbReference>
<evidence type="ECO:0000259" key="6">
    <source>
        <dbReference type="Pfam" id="PF14833"/>
    </source>
</evidence>
<evidence type="ECO:0000256" key="1">
    <source>
        <dbReference type="ARBA" id="ARBA00009080"/>
    </source>
</evidence>
<dbReference type="GO" id="GO:0050661">
    <property type="term" value="F:NADP binding"/>
    <property type="evidence" value="ECO:0007669"/>
    <property type="project" value="InterPro"/>
</dbReference>
<dbReference type="InterPro" id="IPR015815">
    <property type="entry name" value="HIBADH-related"/>
</dbReference>
<dbReference type="Pfam" id="PF03446">
    <property type="entry name" value="NAD_binding_2"/>
    <property type="match status" value="1"/>
</dbReference>
<evidence type="ECO:0000259" key="5">
    <source>
        <dbReference type="Pfam" id="PF03446"/>
    </source>
</evidence>
<feature type="domain" description="3-hydroxyisobutyrate dehydrogenase-like NAD-binding" evidence="6">
    <location>
        <begin position="165"/>
        <end position="286"/>
    </location>
</feature>
<dbReference type="InterPro" id="IPR029154">
    <property type="entry name" value="HIBADH-like_NADP-bd"/>
</dbReference>
<evidence type="ECO:0000256" key="4">
    <source>
        <dbReference type="PIRSR" id="PIRSR000103-1"/>
    </source>
</evidence>
<dbReference type="Pfam" id="PF14833">
    <property type="entry name" value="NAD_binding_11"/>
    <property type="match status" value="1"/>
</dbReference>
<evidence type="ECO:0000313" key="7">
    <source>
        <dbReference type="EMBL" id="SKC81626.1"/>
    </source>
</evidence>
<proteinExistence type="inferred from homology"/>
<organism evidence="7 8">
    <name type="scientific">Maledivibacter halophilus</name>
    <dbReference type="NCBI Taxonomy" id="36842"/>
    <lineage>
        <taxon>Bacteria</taxon>
        <taxon>Bacillati</taxon>
        <taxon>Bacillota</taxon>
        <taxon>Clostridia</taxon>
        <taxon>Peptostreptococcales</taxon>
        <taxon>Caminicellaceae</taxon>
        <taxon>Maledivibacter</taxon>
    </lineage>
</organism>
<dbReference type="EMBL" id="FUZT01000009">
    <property type="protein sequence ID" value="SKC81626.1"/>
    <property type="molecule type" value="Genomic_DNA"/>
</dbReference>
<sequence length="298" mass="31722">MKKIGVLGAGAMGRGMIKNLIESGYEVYVYDPSSKAQEISKNMGADVLNSPREVGAVVEILLASLPTSQAVKDSICGENGALQSLKEQSIICDMSTTAVSTEKELYALCKEKEIGYLDCPVSGGPMGAENATMSIMVGGDKEIFDKSKEVFNIIGGNIFYLGKSGSGQTIKICHNMVLAVTTISLVESFITAVKAGVNPKTLADVFKVSVAKSGTLDVFGDNLVNGTYEKTIFALSHMHKDANLYMGLADELKTPSPVSSVVYQLFNAAINKGLGSKDQTAVAEVLEEMSDFRIAFNQ</sequence>
<feature type="active site" evidence="4">
    <location>
        <position position="171"/>
    </location>
</feature>
<gene>
    <name evidence="7" type="ORF">SAMN02194393_03639</name>
</gene>
<dbReference type="Gene3D" id="3.40.50.720">
    <property type="entry name" value="NAD(P)-binding Rossmann-like Domain"/>
    <property type="match status" value="1"/>
</dbReference>
<evidence type="ECO:0000256" key="3">
    <source>
        <dbReference type="ARBA" id="ARBA00023027"/>
    </source>
</evidence>
<dbReference type="PANTHER" id="PTHR22981">
    <property type="entry name" value="3-HYDROXYISOBUTYRATE DEHYDROGENASE-RELATED"/>
    <property type="match status" value="1"/>
</dbReference>
<evidence type="ECO:0000313" key="8">
    <source>
        <dbReference type="Proteomes" id="UP000190285"/>
    </source>
</evidence>
<dbReference type="SUPFAM" id="SSF48179">
    <property type="entry name" value="6-phosphogluconate dehydrogenase C-terminal domain-like"/>
    <property type="match status" value="1"/>
</dbReference>
<evidence type="ECO:0000256" key="2">
    <source>
        <dbReference type="ARBA" id="ARBA00023002"/>
    </source>
</evidence>
<keyword evidence="2" id="KW-0560">Oxidoreductase</keyword>
<keyword evidence="3" id="KW-0520">NAD</keyword>
<comment type="similarity">
    <text evidence="1">Belongs to the HIBADH-related family.</text>
</comment>
<accession>A0A1T5M071</accession>
<keyword evidence="8" id="KW-1185">Reference proteome</keyword>
<reference evidence="7 8" key="1">
    <citation type="submission" date="2017-02" db="EMBL/GenBank/DDBJ databases">
        <authorList>
            <person name="Peterson S.W."/>
        </authorList>
    </citation>
    <scope>NUCLEOTIDE SEQUENCE [LARGE SCALE GENOMIC DNA]</scope>
    <source>
        <strain evidence="7 8">M1</strain>
    </source>
</reference>
<dbReference type="RefSeq" id="WP_079493495.1">
    <property type="nucleotide sequence ID" value="NZ_FUZT01000009.1"/>
</dbReference>
<protein>
    <submittedName>
        <fullName evidence="7">3-hydroxyisobutyrate dehydrogenase</fullName>
    </submittedName>
</protein>
<name>A0A1T5M071_9FIRM</name>
<dbReference type="PIRSF" id="PIRSF000103">
    <property type="entry name" value="HIBADH"/>
    <property type="match status" value="1"/>
</dbReference>